<gene>
    <name evidence="1" type="ORF">CHX27_02710</name>
</gene>
<organism evidence="1 2">
    <name type="scientific">Flavobacterium aurantiibacter</name>
    <dbReference type="NCBI Taxonomy" id="2023067"/>
    <lineage>
        <taxon>Bacteria</taxon>
        <taxon>Pseudomonadati</taxon>
        <taxon>Bacteroidota</taxon>
        <taxon>Flavobacteriia</taxon>
        <taxon>Flavobacteriales</taxon>
        <taxon>Flavobacteriaceae</taxon>
        <taxon>Flavobacterium</taxon>
    </lineage>
</organism>
<sequence length="169" mass="19766">MNYEIVEMDPYSGSEAKVYSIIPEGEEETLFEKFVDENIVSYKEEIKDILKRLKQIGHTTGARESFFKHEGDNEFVRKYGKYVWALYDDEERKLRLYCLRFANVAIILGGGGYKDKSVIKWQDDEKLSEEARKIMAYAESIIKQLDDGDLYWSNNGTELEGNLKNYDNE</sequence>
<accession>A0A256A2P2</accession>
<proteinExistence type="predicted"/>
<reference evidence="1 2" key="1">
    <citation type="submission" date="2017-07" db="EMBL/GenBank/DDBJ databases">
        <title>Flavobacterium cyanobacteriorum sp. nov., isolated from cyanobacterial aggregates in a eutrophic lake.</title>
        <authorList>
            <person name="Cai H."/>
        </authorList>
    </citation>
    <scope>NUCLEOTIDE SEQUENCE [LARGE SCALE GENOMIC DNA]</scope>
    <source>
        <strain evidence="1 2">TH167</strain>
    </source>
</reference>
<dbReference type="EMBL" id="NOXX01000138">
    <property type="protein sequence ID" value="OYQ47909.1"/>
    <property type="molecule type" value="Genomic_DNA"/>
</dbReference>
<name>A0A256A2P2_9FLAO</name>
<evidence type="ECO:0000313" key="1">
    <source>
        <dbReference type="EMBL" id="OYQ47909.1"/>
    </source>
</evidence>
<evidence type="ECO:0000313" key="2">
    <source>
        <dbReference type="Proteomes" id="UP000216035"/>
    </source>
</evidence>
<protein>
    <submittedName>
        <fullName evidence="1">Uncharacterized protein</fullName>
    </submittedName>
</protein>
<dbReference type="Proteomes" id="UP000216035">
    <property type="component" value="Unassembled WGS sequence"/>
</dbReference>
<comment type="caution">
    <text evidence="1">The sequence shown here is derived from an EMBL/GenBank/DDBJ whole genome shotgun (WGS) entry which is preliminary data.</text>
</comment>
<keyword evidence="2" id="KW-1185">Reference proteome</keyword>
<dbReference type="AlphaFoldDB" id="A0A256A2P2"/>